<feature type="transmembrane region" description="Helical" evidence="1">
    <location>
        <begin position="384"/>
        <end position="408"/>
    </location>
</feature>
<feature type="transmembrane region" description="Helical" evidence="1">
    <location>
        <begin position="64"/>
        <end position="89"/>
    </location>
</feature>
<feature type="transmembrane region" description="Helical" evidence="1">
    <location>
        <begin position="341"/>
        <end position="363"/>
    </location>
</feature>
<evidence type="ECO:0000313" key="3">
    <source>
        <dbReference type="EMBL" id="MFH8550056.1"/>
    </source>
</evidence>
<dbReference type="Pfam" id="PF01757">
    <property type="entry name" value="Acyl_transf_3"/>
    <property type="match status" value="1"/>
</dbReference>
<sequence>MGSSVRELAEKTPTGRDRYIDLLRVASLGTVVLGHWLMAAVTVGDDGRTEVGNLLAVVPGLQPLTWALQIMPVFFFVGGFSHALSYRSLSRKAPGASVYSAFLRARLQRLLRPTMVFIGVWGVAALAVQLAGEGGALLDVTLRLVAQPLWFIGIYLAMVAFTPPLLRLHERYGWGAFGGLVLAAGAVDLARFAFGVPYVEFLNFAFVWLAVHQLGFLRADGRLRVRVPAAMAVAGLAGAAALVAFGPYPLSMVGMPGERVSNMAPPTFALLCHGVWLVGAVELLRGPATRWLARPRVWRGVVAANGVSMTAFLWHLTAMLGVYGVLIAADVRLPEPATAQWWAQVPLRMTAAAALTALLVAAFRRFESPVTARELTTTPGAGPAAAVGVTLCLFGVLGLSMVGFGGLLEGRTAMLVAVRVTAPVAVGMALVGWLLVERAPTARRWR</sequence>
<keyword evidence="1" id="KW-0812">Transmembrane</keyword>
<accession>A0ABW7QYI5</accession>
<feature type="transmembrane region" description="Helical" evidence="1">
    <location>
        <begin position="414"/>
        <end position="436"/>
    </location>
</feature>
<feature type="transmembrane region" description="Helical" evidence="1">
    <location>
        <begin position="306"/>
        <end position="329"/>
    </location>
</feature>
<dbReference type="EC" id="2.3.1.-" evidence="3"/>
<keyword evidence="3" id="KW-0808">Transferase</keyword>
<keyword evidence="1" id="KW-1133">Transmembrane helix</keyword>
<name>A0ABW7QYI5_9ACTN</name>
<feature type="transmembrane region" description="Helical" evidence="1">
    <location>
        <begin position="268"/>
        <end position="285"/>
    </location>
</feature>
<feature type="transmembrane region" description="Helical" evidence="1">
    <location>
        <begin position="200"/>
        <end position="217"/>
    </location>
</feature>
<dbReference type="RefSeq" id="WP_397716400.1">
    <property type="nucleotide sequence ID" value="NZ_JBIRGN010000007.1"/>
</dbReference>
<keyword evidence="4" id="KW-1185">Reference proteome</keyword>
<evidence type="ECO:0000256" key="1">
    <source>
        <dbReference type="SAM" id="Phobius"/>
    </source>
</evidence>
<dbReference type="Proteomes" id="UP001610818">
    <property type="component" value="Unassembled WGS sequence"/>
</dbReference>
<feature type="transmembrane region" description="Helical" evidence="1">
    <location>
        <begin position="174"/>
        <end position="194"/>
    </location>
</feature>
<gene>
    <name evidence="3" type="ORF">ACH4F9_34135</name>
</gene>
<dbReference type="GO" id="GO:0016746">
    <property type="term" value="F:acyltransferase activity"/>
    <property type="evidence" value="ECO:0007669"/>
    <property type="project" value="UniProtKB-KW"/>
</dbReference>
<organism evidence="3 4">
    <name type="scientific">Streptomyces longisporoflavus</name>
    <dbReference type="NCBI Taxonomy" id="28044"/>
    <lineage>
        <taxon>Bacteria</taxon>
        <taxon>Bacillati</taxon>
        <taxon>Actinomycetota</taxon>
        <taxon>Actinomycetes</taxon>
        <taxon>Kitasatosporales</taxon>
        <taxon>Streptomycetaceae</taxon>
        <taxon>Streptomyces</taxon>
    </lineage>
</organism>
<feature type="transmembrane region" description="Helical" evidence="1">
    <location>
        <begin position="144"/>
        <end position="162"/>
    </location>
</feature>
<proteinExistence type="predicted"/>
<keyword evidence="3" id="KW-0012">Acyltransferase</keyword>
<dbReference type="EMBL" id="JBIRGQ010000007">
    <property type="protein sequence ID" value="MFH8550056.1"/>
    <property type="molecule type" value="Genomic_DNA"/>
</dbReference>
<dbReference type="InterPro" id="IPR002656">
    <property type="entry name" value="Acyl_transf_3_dom"/>
</dbReference>
<comment type="caution">
    <text evidence="3">The sequence shown here is derived from an EMBL/GenBank/DDBJ whole genome shotgun (WGS) entry which is preliminary data.</text>
</comment>
<reference evidence="3 4" key="1">
    <citation type="submission" date="2024-10" db="EMBL/GenBank/DDBJ databases">
        <title>The Natural Products Discovery Center: Release of the First 8490 Sequenced Strains for Exploring Actinobacteria Biosynthetic Diversity.</title>
        <authorList>
            <person name="Kalkreuter E."/>
            <person name="Kautsar S.A."/>
            <person name="Yang D."/>
            <person name="Bader C.D."/>
            <person name="Teijaro C.N."/>
            <person name="Fluegel L."/>
            <person name="Davis C.M."/>
            <person name="Simpson J.R."/>
            <person name="Lauterbach L."/>
            <person name="Steele A.D."/>
            <person name="Gui C."/>
            <person name="Meng S."/>
            <person name="Li G."/>
            <person name="Viehrig K."/>
            <person name="Ye F."/>
            <person name="Su P."/>
            <person name="Kiefer A.F."/>
            <person name="Nichols A."/>
            <person name="Cepeda A.J."/>
            <person name="Yan W."/>
            <person name="Fan B."/>
            <person name="Jiang Y."/>
            <person name="Adhikari A."/>
            <person name="Zheng C.-J."/>
            <person name="Schuster L."/>
            <person name="Cowan T.M."/>
            <person name="Smanski M.J."/>
            <person name="Chevrette M.G."/>
            <person name="De Carvalho L.P.S."/>
            <person name="Shen B."/>
        </authorList>
    </citation>
    <scope>NUCLEOTIDE SEQUENCE [LARGE SCALE GENOMIC DNA]</scope>
    <source>
        <strain evidence="3 4">NPDC017990</strain>
    </source>
</reference>
<evidence type="ECO:0000259" key="2">
    <source>
        <dbReference type="Pfam" id="PF01757"/>
    </source>
</evidence>
<evidence type="ECO:0000313" key="4">
    <source>
        <dbReference type="Proteomes" id="UP001610818"/>
    </source>
</evidence>
<feature type="domain" description="Acyltransferase 3" evidence="2">
    <location>
        <begin position="18"/>
        <end position="358"/>
    </location>
</feature>
<feature type="transmembrane region" description="Helical" evidence="1">
    <location>
        <begin position="229"/>
        <end position="248"/>
    </location>
</feature>
<protein>
    <submittedName>
        <fullName evidence="3">Acyltransferase</fullName>
        <ecNumber evidence="3">2.3.1.-</ecNumber>
    </submittedName>
</protein>
<feature type="transmembrane region" description="Helical" evidence="1">
    <location>
        <begin position="110"/>
        <end position="132"/>
    </location>
</feature>
<keyword evidence="1" id="KW-0472">Membrane</keyword>
<feature type="transmembrane region" description="Helical" evidence="1">
    <location>
        <begin position="21"/>
        <end position="44"/>
    </location>
</feature>